<organism evidence="2 3">
    <name type="scientific">Hesseltinella vesiculosa</name>
    <dbReference type="NCBI Taxonomy" id="101127"/>
    <lineage>
        <taxon>Eukaryota</taxon>
        <taxon>Fungi</taxon>
        <taxon>Fungi incertae sedis</taxon>
        <taxon>Mucoromycota</taxon>
        <taxon>Mucoromycotina</taxon>
        <taxon>Mucoromycetes</taxon>
        <taxon>Mucorales</taxon>
        <taxon>Cunninghamellaceae</taxon>
        <taxon>Hesseltinella</taxon>
    </lineage>
</organism>
<feature type="chain" id="PRO_5013321522" description="Secreted protein" evidence="1">
    <location>
        <begin position="18"/>
        <end position="124"/>
    </location>
</feature>
<keyword evidence="1" id="KW-0732">Signal</keyword>
<reference evidence="2 3" key="1">
    <citation type="submission" date="2016-07" db="EMBL/GenBank/DDBJ databases">
        <title>Pervasive Adenine N6-methylation of Active Genes in Fungi.</title>
        <authorList>
            <consortium name="DOE Joint Genome Institute"/>
            <person name="Mondo S.J."/>
            <person name="Dannebaum R.O."/>
            <person name="Kuo R.C."/>
            <person name="Labutti K."/>
            <person name="Haridas S."/>
            <person name="Kuo A."/>
            <person name="Salamov A."/>
            <person name="Ahrendt S.R."/>
            <person name="Lipzen A."/>
            <person name="Sullivan W."/>
            <person name="Andreopoulos W.B."/>
            <person name="Clum A."/>
            <person name="Lindquist E."/>
            <person name="Daum C."/>
            <person name="Ramamoorthy G.K."/>
            <person name="Gryganskyi A."/>
            <person name="Culley D."/>
            <person name="Magnuson J.K."/>
            <person name="James T.Y."/>
            <person name="O'Malley M.A."/>
            <person name="Stajich J.E."/>
            <person name="Spatafora J.W."/>
            <person name="Visel A."/>
            <person name="Grigoriev I.V."/>
        </authorList>
    </citation>
    <scope>NUCLEOTIDE SEQUENCE [LARGE SCALE GENOMIC DNA]</scope>
    <source>
        <strain evidence="2 3">NRRL 3301</strain>
    </source>
</reference>
<gene>
    <name evidence="2" type="ORF">DM01DRAFT_1041730</name>
</gene>
<keyword evidence="3" id="KW-1185">Reference proteome</keyword>
<proteinExistence type="predicted"/>
<evidence type="ECO:0000313" key="2">
    <source>
        <dbReference type="EMBL" id="ORX54001.1"/>
    </source>
</evidence>
<dbReference type="Proteomes" id="UP000242146">
    <property type="component" value="Unassembled WGS sequence"/>
</dbReference>
<protein>
    <recommendedName>
        <fullName evidence="4">Secreted protein</fullName>
    </recommendedName>
</protein>
<feature type="signal peptide" evidence="1">
    <location>
        <begin position="1"/>
        <end position="17"/>
    </location>
</feature>
<sequence>MWSFFFFFFVFIKKGNLERSLEGCTWTMSKKEPQRQLKLFLGKKKKMGSSYTANLASGKEGKKNNLHAKLRTSMCATISLIHSQKTDNINKLDKKKKKKKVAHPRSLFFFHSHKVHKANFIQKI</sequence>
<accession>A0A1X2GHL1</accession>
<evidence type="ECO:0008006" key="4">
    <source>
        <dbReference type="Google" id="ProtNLM"/>
    </source>
</evidence>
<dbReference type="EMBL" id="MCGT01000014">
    <property type="protein sequence ID" value="ORX54001.1"/>
    <property type="molecule type" value="Genomic_DNA"/>
</dbReference>
<evidence type="ECO:0000313" key="3">
    <source>
        <dbReference type="Proteomes" id="UP000242146"/>
    </source>
</evidence>
<dbReference type="AlphaFoldDB" id="A0A1X2GHL1"/>
<comment type="caution">
    <text evidence="2">The sequence shown here is derived from an EMBL/GenBank/DDBJ whole genome shotgun (WGS) entry which is preliminary data.</text>
</comment>
<name>A0A1X2GHL1_9FUNG</name>
<evidence type="ECO:0000256" key="1">
    <source>
        <dbReference type="SAM" id="SignalP"/>
    </source>
</evidence>